<dbReference type="PANTHER" id="PTHR34220:SF7">
    <property type="entry name" value="SENSOR HISTIDINE KINASE YPDA"/>
    <property type="match status" value="1"/>
</dbReference>
<evidence type="ECO:0000313" key="16">
    <source>
        <dbReference type="EMBL" id="SEJ51934.1"/>
    </source>
</evidence>
<keyword evidence="10" id="KW-0067">ATP-binding</keyword>
<dbReference type="InterPro" id="IPR011620">
    <property type="entry name" value="Sig_transdc_His_kinase_LytS_TM"/>
</dbReference>
<keyword evidence="13 14" id="KW-0472">Membrane</keyword>
<keyword evidence="5" id="KW-0597">Phosphoprotein</keyword>
<dbReference type="Proteomes" id="UP000199662">
    <property type="component" value="Unassembled WGS sequence"/>
</dbReference>
<keyword evidence="6" id="KW-0808">Transferase</keyword>
<dbReference type="EC" id="2.7.13.3" evidence="3"/>
<feature type="transmembrane region" description="Helical" evidence="14">
    <location>
        <begin position="6"/>
        <end position="24"/>
    </location>
</feature>
<feature type="transmembrane region" description="Helical" evidence="14">
    <location>
        <begin position="135"/>
        <end position="158"/>
    </location>
</feature>
<evidence type="ECO:0000256" key="9">
    <source>
        <dbReference type="ARBA" id="ARBA00022777"/>
    </source>
</evidence>
<dbReference type="InterPro" id="IPR036890">
    <property type="entry name" value="HATPase_C_sf"/>
</dbReference>
<keyword evidence="17" id="KW-1185">Reference proteome</keyword>
<keyword evidence="11 14" id="KW-1133">Transmembrane helix</keyword>
<dbReference type="InterPro" id="IPR050640">
    <property type="entry name" value="Bact_2-comp_sensor_kinase"/>
</dbReference>
<dbReference type="InterPro" id="IPR010559">
    <property type="entry name" value="Sig_transdc_His_kin_internal"/>
</dbReference>
<feature type="transmembrane region" description="Helical" evidence="14">
    <location>
        <begin position="170"/>
        <end position="189"/>
    </location>
</feature>
<evidence type="ECO:0000256" key="13">
    <source>
        <dbReference type="ARBA" id="ARBA00023136"/>
    </source>
</evidence>
<dbReference type="SMART" id="SM00065">
    <property type="entry name" value="GAF"/>
    <property type="match status" value="1"/>
</dbReference>
<feature type="transmembrane region" description="Helical" evidence="14">
    <location>
        <begin position="101"/>
        <end position="123"/>
    </location>
</feature>
<dbReference type="InterPro" id="IPR003018">
    <property type="entry name" value="GAF"/>
</dbReference>
<dbReference type="SUPFAM" id="SSF55874">
    <property type="entry name" value="ATPase domain of HSP90 chaperone/DNA topoisomerase II/histidine kinase"/>
    <property type="match status" value="1"/>
</dbReference>
<keyword evidence="9 16" id="KW-0418">Kinase</keyword>
<keyword evidence="8" id="KW-0547">Nucleotide-binding</keyword>
<accession>A0A1H6ZIH7</accession>
<dbReference type="Pfam" id="PF07694">
    <property type="entry name" value="5TM-5TMR_LYT"/>
    <property type="match status" value="1"/>
</dbReference>
<evidence type="ECO:0000256" key="4">
    <source>
        <dbReference type="ARBA" id="ARBA00022475"/>
    </source>
</evidence>
<dbReference type="GO" id="GO:0005886">
    <property type="term" value="C:plasma membrane"/>
    <property type="evidence" value="ECO:0007669"/>
    <property type="project" value="UniProtKB-SubCell"/>
</dbReference>
<evidence type="ECO:0000256" key="1">
    <source>
        <dbReference type="ARBA" id="ARBA00000085"/>
    </source>
</evidence>
<name>A0A1H6ZIH7_9FIRM</name>
<evidence type="ECO:0000256" key="14">
    <source>
        <dbReference type="SAM" id="Phobius"/>
    </source>
</evidence>
<evidence type="ECO:0000256" key="11">
    <source>
        <dbReference type="ARBA" id="ARBA00022989"/>
    </source>
</evidence>
<keyword evidence="4" id="KW-1003">Cell membrane</keyword>
<dbReference type="InterPro" id="IPR003594">
    <property type="entry name" value="HATPase_dom"/>
</dbReference>
<dbReference type="PANTHER" id="PTHR34220">
    <property type="entry name" value="SENSOR HISTIDINE KINASE YPDA"/>
    <property type="match status" value="1"/>
</dbReference>
<evidence type="ECO:0000256" key="10">
    <source>
        <dbReference type="ARBA" id="ARBA00022840"/>
    </source>
</evidence>
<protein>
    <recommendedName>
        <fullName evidence="3">histidine kinase</fullName>
        <ecNumber evidence="3">2.7.13.3</ecNumber>
    </recommendedName>
</protein>
<organism evidence="16 17">
    <name type="scientific">Propionispira arboris</name>
    <dbReference type="NCBI Taxonomy" id="84035"/>
    <lineage>
        <taxon>Bacteria</taxon>
        <taxon>Bacillati</taxon>
        <taxon>Bacillota</taxon>
        <taxon>Negativicutes</taxon>
        <taxon>Selenomonadales</taxon>
        <taxon>Selenomonadaceae</taxon>
        <taxon>Propionispira</taxon>
    </lineage>
</organism>
<dbReference type="GO" id="GO:0000155">
    <property type="term" value="F:phosphorelay sensor kinase activity"/>
    <property type="evidence" value="ECO:0007669"/>
    <property type="project" value="InterPro"/>
</dbReference>
<comment type="subcellular location">
    <subcellularLocation>
        <location evidence="2">Cell membrane</location>
        <topology evidence="2">Multi-pass membrane protein</topology>
    </subcellularLocation>
</comment>
<evidence type="ECO:0000256" key="8">
    <source>
        <dbReference type="ARBA" id="ARBA00022741"/>
    </source>
</evidence>
<evidence type="ECO:0000256" key="12">
    <source>
        <dbReference type="ARBA" id="ARBA00023012"/>
    </source>
</evidence>
<dbReference type="SUPFAM" id="SSF55781">
    <property type="entry name" value="GAF domain-like"/>
    <property type="match status" value="1"/>
</dbReference>
<dbReference type="Pfam" id="PF02518">
    <property type="entry name" value="HATPase_c"/>
    <property type="match status" value="1"/>
</dbReference>
<sequence length="572" mass="63303">MSDESLLFQMVARMSMAATLAFILSQAKLFRRVNYRYVSWSDKIKLSVIFGLIGIAGTYVGIPINDALANSRVIGVMAAGLIGGPAMGAAAAVIAGGHRYFLGGFTAFSCALSSLCEGLLAGYVKKRYPNKPIPWWLALLTGLVGEIMQMGIILLTAQPFDQALQLVNKIAMPMITANAIGLTIFMLIIKTTIDAQNRVGAIQAQKVLRIAAKTLPYFRRGISQESAQAAAQIIYQYGGYHAVAVTDTHRVLSFIGAEADHHMTEENNFTKSTKQVIETGEIYIAEHAREIGCNHPGCTLKSAIIVPLKYSEKVVGTFKLYYTVSNLLSQTDTVFAEGLAQLFSIQLELAEIERESQQAAQAELKALQSQINPHFLFNTLTTIISLVRTKPMLARELLLKLSEIFRFTLHKTGKEITLEEELNQVRAYLTIEKARYGNKLTFKETIELNPNIYLISSLTIQPLVENAIQHGLKPKENGGTIYLLIREDMDFIEILLKDDGIGFDLVKMNPLQKPLEGHIGIRNVHERLQRQYGKRYGLTIESIPGAGTTVIIRIPKLIFMDGDIDAENFDCG</sequence>
<keyword evidence="7 14" id="KW-0812">Transmembrane</keyword>
<evidence type="ECO:0000313" key="17">
    <source>
        <dbReference type="Proteomes" id="UP000199662"/>
    </source>
</evidence>
<evidence type="ECO:0000259" key="15">
    <source>
        <dbReference type="SMART" id="SM00065"/>
    </source>
</evidence>
<dbReference type="Gene3D" id="3.30.565.10">
    <property type="entry name" value="Histidine kinase-like ATPase, C-terminal domain"/>
    <property type="match status" value="1"/>
</dbReference>
<evidence type="ECO:0000256" key="7">
    <source>
        <dbReference type="ARBA" id="ARBA00022692"/>
    </source>
</evidence>
<proteinExistence type="predicted"/>
<feature type="domain" description="GAF" evidence="15">
    <location>
        <begin position="222"/>
        <end position="357"/>
    </location>
</feature>
<dbReference type="Pfam" id="PF01590">
    <property type="entry name" value="GAF"/>
    <property type="match status" value="1"/>
</dbReference>
<gene>
    <name evidence="16" type="ORF">SAMN05660742_10992</name>
</gene>
<reference evidence="16 17" key="1">
    <citation type="submission" date="2016-10" db="EMBL/GenBank/DDBJ databases">
        <authorList>
            <person name="de Groot N.N."/>
        </authorList>
    </citation>
    <scope>NUCLEOTIDE SEQUENCE [LARGE SCALE GENOMIC DNA]</scope>
    <source>
        <strain evidence="16 17">DSM 2179</strain>
    </source>
</reference>
<feature type="transmembrane region" description="Helical" evidence="14">
    <location>
        <begin position="44"/>
        <end position="62"/>
    </location>
</feature>
<dbReference type="InterPro" id="IPR029016">
    <property type="entry name" value="GAF-like_dom_sf"/>
</dbReference>
<dbReference type="GO" id="GO:0071555">
    <property type="term" value="P:cell wall organization"/>
    <property type="evidence" value="ECO:0007669"/>
    <property type="project" value="InterPro"/>
</dbReference>
<dbReference type="GO" id="GO:0005524">
    <property type="term" value="F:ATP binding"/>
    <property type="evidence" value="ECO:0007669"/>
    <property type="project" value="UniProtKB-KW"/>
</dbReference>
<dbReference type="Gene3D" id="3.30.450.40">
    <property type="match status" value="1"/>
</dbReference>
<dbReference type="AlphaFoldDB" id="A0A1H6ZIH7"/>
<dbReference type="RefSeq" id="WP_091831484.1">
    <property type="nucleotide sequence ID" value="NZ_FNZK01000009.1"/>
</dbReference>
<comment type="catalytic activity">
    <reaction evidence="1">
        <text>ATP + protein L-histidine = ADP + protein N-phospho-L-histidine.</text>
        <dbReference type="EC" id="2.7.13.3"/>
    </reaction>
</comment>
<dbReference type="Gene3D" id="1.10.1760.20">
    <property type="match status" value="1"/>
</dbReference>
<evidence type="ECO:0000256" key="3">
    <source>
        <dbReference type="ARBA" id="ARBA00012438"/>
    </source>
</evidence>
<evidence type="ECO:0000256" key="2">
    <source>
        <dbReference type="ARBA" id="ARBA00004651"/>
    </source>
</evidence>
<feature type="transmembrane region" description="Helical" evidence="14">
    <location>
        <begin position="74"/>
        <end position="94"/>
    </location>
</feature>
<dbReference type="Pfam" id="PF06580">
    <property type="entry name" value="His_kinase"/>
    <property type="match status" value="1"/>
</dbReference>
<evidence type="ECO:0000256" key="6">
    <source>
        <dbReference type="ARBA" id="ARBA00022679"/>
    </source>
</evidence>
<dbReference type="EMBL" id="FNZK01000009">
    <property type="protein sequence ID" value="SEJ51934.1"/>
    <property type="molecule type" value="Genomic_DNA"/>
</dbReference>
<keyword evidence="12" id="KW-0902">Two-component regulatory system</keyword>
<dbReference type="STRING" id="84035.SAMN05660742_10992"/>
<evidence type="ECO:0000256" key="5">
    <source>
        <dbReference type="ARBA" id="ARBA00022553"/>
    </source>
</evidence>